<dbReference type="SMART" id="SM00422">
    <property type="entry name" value="HTH_MERR"/>
    <property type="match status" value="1"/>
</dbReference>
<sequence>MATYSITQVSKKYHLPVSTLRYYEDVGLLCDVDRNGKNRIYDQENLDRLDAIVCFKETGMSIAELQNFFRFQDNDDDLDDMVALLAKHCKRVDDQLALLEKNRKHIQRKFKYYSDIRQAKQNHQPMPKWEDYVLTDS</sequence>
<dbReference type="RefSeq" id="WP_057864879.1">
    <property type="nucleotide sequence ID" value="NZ_BKAB01000009.1"/>
</dbReference>
<feature type="domain" description="HTH merR-type" evidence="2">
    <location>
        <begin position="3"/>
        <end position="71"/>
    </location>
</feature>
<dbReference type="CDD" id="cd01109">
    <property type="entry name" value="HTH_YyaN"/>
    <property type="match status" value="1"/>
</dbReference>
<reference evidence="3 4" key="1">
    <citation type="submission" date="2019-07" db="EMBL/GenBank/DDBJ databases">
        <title>Whole genome shotgun sequence of Lactobacillus diolivorans NBRC 107869.</title>
        <authorList>
            <person name="Hosoyama A."/>
            <person name="Uohara A."/>
            <person name="Ohji S."/>
            <person name="Ichikawa N."/>
        </authorList>
    </citation>
    <scope>NUCLEOTIDE SEQUENCE [LARGE SCALE GENOMIC DNA]</scope>
    <source>
        <strain evidence="3 4">NBRC 107869</strain>
    </source>
</reference>
<keyword evidence="1" id="KW-0238">DNA-binding</keyword>
<dbReference type="EMBL" id="BKAB01000009">
    <property type="protein sequence ID" value="GEP23145.1"/>
    <property type="molecule type" value="Genomic_DNA"/>
</dbReference>
<accession>A0ABQ0XIC2</accession>
<dbReference type="PROSITE" id="PS50937">
    <property type="entry name" value="HTH_MERR_2"/>
    <property type="match status" value="1"/>
</dbReference>
<comment type="caution">
    <text evidence="3">The sequence shown here is derived from an EMBL/GenBank/DDBJ whole genome shotgun (WGS) entry which is preliminary data.</text>
</comment>
<protein>
    <submittedName>
        <fullName evidence="3">MerR family transcriptional regulator</fullName>
    </submittedName>
</protein>
<evidence type="ECO:0000256" key="1">
    <source>
        <dbReference type="ARBA" id="ARBA00023125"/>
    </source>
</evidence>
<evidence type="ECO:0000313" key="3">
    <source>
        <dbReference type="EMBL" id="GEP23145.1"/>
    </source>
</evidence>
<evidence type="ECO:0000259" key="2">
    <source>
        <dbReference type="PROSITE" id="PS50937"/>
    </source>
</evidence>
<evidence type="ECO:0000313" key="4">
    <source>
        <dbReference type="Proteomes" id="UP000321409"/>
    </source>
</evidence>
<dbReference type="InterPro" id="IPR009061">
    <property type="entry name" value="DNA-bd_dom_put_sf"/>
</dbReference>
<dbReference type="Pfam" id="PF13411">
    <property type="entry name" value="MerR_1"/>
    <property type="match status" value="1"/>
</dbReference>
<dbReference type="PANTHER" id="PTHR30204:SF98">
    <property type="entry name" value="HTH-TYPE TRANSCRIPTIONAL REGULATOR ADHR"/>
    <property type="match status" value="1"/>
</dbReference>
<dbReference type="PANTHER" id="PTHR30204">
    <property type="entry name" value="REDOX-CYCLING DRUG-SENSING TRANSCRIPTIONAL ACTIVATOR SOXR"/>
    <property type="match status" value="1"/>
</dbReference>
<dbReference type="InterPro" id="IPR000551">
    <property type="entry name" value="MerR-type_HTH_dom"/>
</dbReference>
<dbReference type="SUPFAM" id="SSF46955">
    <property type="entry name" value="Putative DNA-binding domain"/>
    <property type="match status" value="1"/>
</dbReference>
<dbReference type="InterPro" id="IPR047057">
    <property type="entry name" value="MerR_fam"/>
</dbReference>
<keyword evidence="4" id="KW-1185">Reference proteome</keyword>
<name>A0ABQ0XIC2_9LACO</name>
<proteinExistence type="predicted"/>
<dbReference type="Gene3D" id="1.10.1660.10">
    <property type="match status" value="1"/>
</dbReference>
<dbReference type="Proteomes" id="UP000321409">
    <property type="component" value="Unassembled WGS sequence"/>
</dbReference>
<gene>
    <name evidence="3" type="ORF">LDI01_07380</name>
</gene>
<organism evidence="3 4">
    <name type="scientific">Lentilactobacillus diolivorans</name>
    <dbReference type="NCBI Taxonomy" id="179838"/>
    <lineage>
        <taxon>Bacteria</taxon>
        <taxon>Bacillati</taxon>
        <taxon>Bacillota</taxon>
        <taxon>Bacilli</taxon>
        <taxon>Lactobacillales</taxon>
        <taxon>Lactobacillaceae</taxon>
        <taxon>Lentilactobacillus</taxon>
    </lineage>
</organism>